<dbReference type="GO" id="GO:0006629">
    <property type="term" value="P:lipid metabolic process"/>
    <property type="evidence" value="ECO:0007669"/>
    <property type="project" value="UniProtKB-KW"/>
</dbReference>
<keyword evidence="8" id="KW-0007">Acetylation</keyword>
<evidence type="ECO:0000256" key="4">
    <source>
        <dbReference type="ARBA" id="ARBA00004514"/>
    </source>
</evidence>
<comment type="subcellular location">
    <subcellularLocation>
        <location evidence="3">Cytoplasm</location>
        <location evidence="3">Cytoskeleton</location>
        <location evidence="3">Spindle</location>
    </subcellularLocation>
    <subcellularLocation>
        <location evidence="4">Cytoplasm</location>
        <location evidence="4">Cytosol</location>
    </subcellularLocation>
    <subcellularLocation>
        <location evidence="2">Mitochondrion</location>
    </subcellularLocation>
    <subcellularLocation>
        <location evidence="1">Nucleus</location>
    </subcellularLocation>
</comment>
<dbReference type="InterPro" id="IPR039298">
    <property type="entry name" value="ACOT13"/>
</dbReference>
<keyword evidence="22" id="KW-1185">Reference proteome</keyword>
<dbReference type="NCBIfam" id="TIGR00369">
    <property type="entry name" value="unchar_dom_1"/>
    <property type="match status" value="1"/>
</dbReference>
<comment type="catalytic activity">
    <reaction evidence="13">
        <text>a fatty acyl-CoA + H2O = a fatty acid + CoA + H(+)</text>
        <dbReference type="Rhea" id="RHEA:16781"/>
        <dbReference type="ChEBI" id="CHEBI:15377"/>
        <dbReference type="ChEBI" id="CHEBI:15378"/>
        <dbReference type="ChEBI" id="CHEBI:28868"/>
        <dbReference type="ChEBI" id="CHEBI:57287"/>
        <dbReference type="ChEBI" id="CHEBI:77636"/>
    </reaction>
    <physiologicalReaction direction="left-to-right" evidence="13">
        <dbReference type="Rhea" id="RHEA:16782"/>
    </physiologicalReaction>
</comment>
<dbReference type="OrthoDB" id="46529at2759"/>
<name>A0A9E7LDL8_9LILI</name>
<evidence type="ECO:0000256" key="15">
    <source>
        <dbReference type="ARBA" id="ARBA00064709"/>
    </source>
</evidence>
<dbReference type="InterPro" id="IPR006683">
    <property type="entry name" value="Thioestr_dom"/>
</dbReference>
<evidence type="ECO:0000256" key="14">
    <source>
        <dbReference type="ARBA" id="ARBA00058205"/>
    </source>
</evidence>
<keyword evidence="6" id="KW-0963">Cytoplasm</keyword>
<keyword evidence="12" id="KW-0539">Nucleus</keyword>
<dbReference type="CDD" id="cd03443">
    <property type="entry name" value="PaaI_thioesterase"/>
    <property type="match status" value="1"/>
</dbReference>
<dbReference type="GO" id="GO:0047617">
    <property type="term" value="F:fatty acyl-CoA hydrolase activity"/>
    <property type="evidence" value="ECO:0007669"/>
    <property type="project" value="InterPro"/>
</dbReference>
<evidence type="ECO:0000256" key="9">
    <source>
        <dbReference type="ARBA" id="ARBA00023098"/>
    </source>
</evidence>
<dbReference type="Pfam" id="PF03061">
    <property type="entry name" value="4HBT"/>
    <property type="match status" value="1"/>
</dbReference>
<comment type="similarity">
    <text evidence="5">Belongs to the thioesterase PaaI family.</text>
</comment>
<dbReference type="GO" id="GO:0005739">
    <property type="term" value="C:mitochondrion"/>
    <property type="evidence" value="ECO:0007669"/>
    <property type="project" value="UniProtKB-SubCell"/>
</dbReference>
<evidence type="ECO:0000256" key="1">
    <source>
        <dbReference type="ARBA" id="ARBA00004123"/>
    </source>
</evidence>
<keyword evidence="19" id="KW-0175">Coiled coil</keyword>
<evidence type="ECO:0000256" key="18">
    <source>
        <dbReference type="ARBA" id="ARBA00083956"/>
    </source>
</evidence>
<dbReference type="GO" id="GO:0005819">
    <property type="term" value="C:spindle"/>
    <property type="evidence" value="ECO:0007669"/>
    <property type="project" value="UniProtKB-SubCell"/>
</dbReference>
<keyword evidence="11" id="KW-0206">Cytoskeleton</keyword>
<keyword evidence="7" id="KW-0378">Hydrolase</keyword>
<dbReference type="PANTHER" id="PTHR21660">
    <property type="entry name" value="THIOESTERASE SUPERFAMILY MEMBER-RELATED"/>
    <property type="match status" value="1"/>
</dbReference>
<dbReference type="GO" id="GO:0005829">
    <property type="term" value="C:cytosol"/>
    <property type="evidence" value="ECO:0007669"/>
    <property type="project" value="UniProtKB-SubCell"/>
</dbReference>
<evidence type="ECO:0000313" key="21">
    <source>
        <dbReference type="EMBL" id="URE46594.1"/>
    </source>
</evidence>
<dbReference type="FunFam" id="3.10.129.10:FF:000021">
    <property type="entry name" value="Acyl-coenzyme A thioesterase 13"/>
    <property type="match status" value="1"/>
</dbReference>
<evidence type="ECO:0000256" key="6">
    <source>
        <dbReference type="ARBA" id="ARBA00022490"/>
    </source>
</evidence>
<evidence type="ECO:0000256" key="19">
    <source>
        <dbReference type="SAM" id="Coils"/>
    </source>
</evidence>
<dbReference type="EMBL" id="CP097511">
    <property type="protein sequence ID" value="URE46594.1"/>
    <property type="molecule type" value="Genomic_DNA"/>
</dbReference>
<evidence type="ECO:0000256" key="2">
    <source>
        <dbReference type="ARBA" id="ARBA00004173"/>
    </source>
</evidence>
<dbReference type="InterPro" id="IPR029069">
    <property type="entry name" value="HotDog_dom_sf"/>
</dbReference>
<evidence type="ECO:0000256" key="7">
    <source>
        <dbReference type="ARBA" id="ARBA00022801"/>
    </source>
</evidence>
<keyword evidence="10" id="KW-0496">Mitochondrion</keyword>
<reference evidence="21" key="1">
    <citation type="submission" date="2022-05" db="EMBL/GenBank/DDBJ databases">
        <title>The Musa troglodytarum L. genome provides insights into the mechanism of non-climacteric behaviour and enrichment of carotenoids.</title>
        <authorList>
            <person name="Wang J."/>
        </authorList>
    </citation>
    <scope>NUCLEOTIDE SEQUENCE</scope>
    <source>
        <tissue evidence="21">Leaf</tissue>
    </source>
</reference>
<sequence>MEGSALPCLRCQGISSTLLTEDASTFCTSLTEDLKGLEQSLAKDSVSLKWSVEAMSVLKRMQVTLLALLKKSELPISYETDDWFDQYMQESASLLDFCNSMKSALSGINRSRMAVELAVHKVSEDEEFVLERLQKAHEEILDFSIEKERLGLAKGGILLGGNGRDDKNMAIVMFAAKTTVTVLSWLMISAMISPVPINIEDTELTSSIPELQQCMEMLTELTRSFDKRISSVGIGREVALVEHEMVNEAVEELQAQLAEKNSSHSFLGDLPLRRTPSTVHRSCRTDQDMMDPEAVKKYLTESAGYAVAALPARFFDVLVLNGIRLDLFEPGRILCSYVVPPRLSSSGNVLHGGVVATLVDVVGSAAIISSGLPTTGVSLDINVSYLDPAFTGEEIEMESKLLHAGKAVAVASVEFRNKRTGKLLAQGRHAKYLAASSKL</sequence>
<feature type="coiled-coil region" evidence="19">
    <location>
        <begin position="236"/>
        <end position="263"/>
    </location>
</feature>
<evidence type="ECO:0000256" key="5">
    <source>
        <dbReference type="ARBA" id="ARBA00008324"/>
    </source>
</evidence>
<evidence type="ECO:0000259" key="20">
    <source>
        <dbReference type="Pfam" id="PF03061"/>
    </source>
</evidence>
<dbReference type="Proteomes" id="UP001055439">
    <property type="component" value="Chromosome 9"/>
</dbReference>
<evidence type="ECO:0000313" key="22">
    <source>
        <dbReference type="Proteomes" id="UP001055439"/>
    </source>
</evidence>
<dbReference type="PANTHER" id="PTHR21660:SF47">
    <property type="entry name" value="F19P19.27 PROTEIN"/>
    <property type="match status" value="1"/>
</dbReference>
<proteinExistence type="inferred from homology"/>
<dbReference type="Gene3D" id="3.10.129.10">
    <property type="entry name" value="Hotdog Thioesterase"/>
    <property type="match status" value="1"/>
</dbReference>
<evidence type="ECO:0000256" key="10">
    <source>
        <dbReference type="ARBA" id="ARBA00023128"/>
    </source>
</evidence>
<evidence type="ECO:0000256" key="12">
    <source>
        <dbReference type="ARBA" id="ARBA00023242"/>
    </source>
</evidence>
<evidence type="ECO:0000256" key="13">
    <source>
        <dbReference type="ARBA" id="ARBA00052976"/>
    </source>
</evidence>
<dbReference type="InterPro" id="IPR003736">
    <property type="entry name" value="PAAI_dom"/>
</dbReference>
<evidence type="ECO:0000256" key="17">
    <source>
        <dbReference type="ARBA" id="ARBA00081533"/>
    </source>
</evidence>
<evidence type="ECO:0000256" key="3">
    <source>
        <dbReference type="ARBA" id="ARBA00004186"/>
    </source>
</evidence>
<evidence type="ECO:0000256" key="16">
    <source>
        <dbReference type="ARBA" id="ARBA00067273"/>
    </source>
</evidence>
<gene>
    <name evidence="21" type="ORF">MUK42_33290</name>
</gene>
<evidence type="ECO:0000256" key="8">
    <source>
        <dbReference type="ARBA" id="ARBA00022990"/>
    </source>
</evidence>
<comment type="function">
    <text evidence="14">Catalyzes the hydrolysis of acyl-CoAs into free fatty acids and coenzyme A (CoASH), regulating their respective intracellular levels. Has acyl-CoA thioesterase activity towards medium (C12) and long-chain (C18) fatty acyl-CoA substrates. Can also hydrolyze 3-hydroxyphenylacetyl-CoA and 3,4-dihydroxyphenylacetyl-CoA (in vitro). May play a role in controlling adaptive thermogenesis.</text>
</comment>
<organism evidence="21 22">
    <name type="scientific">Musa troglodytarum</name>
    <name type="common">fe'i banana</name>
    <dbReference type="NCBI Taxonomy" id="320322"/>
    <lineage>
        <taxon>Eukaryota</taxon>
        <taxon>Viridiplantae</taxon>
        <taxon>Streptophyta</taxon>
        <taxon>Embryophyta</taxon>
        <taxon>Tracheophyta</taxon>
        <taxon>Spermatophyta</taxon>
        <taxon>Magnoliopsida</taxon>
        <taxon>Liliopsida</taxon>
        <taxon>Zingiberales</taxon>
        <taxon>Musaceae</taxon>
        <taxon>Musa</taxon>
    </lineage>
</organism>
<keyword evidence="9" id="KW-0443">Lipid metabolism</keyword>
<dbReference type="GO" id="GO:0005634">
    <property type="term" value="C:nucleus"/>
    <property type="evidence" value="ECO:0007669"/>
    <property type="project" value="UniProtKB-SubCell"/>
</dbReference>
<accession>A0A9E7LDL8</accession>
<comment type="subunit">
    <text evidence="15">Homotetramer. Interacts with PCTP.</text>
</comment>
<dbReference type="AlphaFoldDB" id="A0A9E7LDL8"/>
<evidence type="ECO:0000256" key="11">
    <source>
        <dbReference type="ARBA" id="ARBA00023212"/>
    </source>
</evidence>
<feature type="domain" description="Thioesterase" evidence="20">
    <location>
        <begin position="348"/>
        <end position="421"/>
    </location>
</feature>
<protein>
    <recommendedName>
        <fullName evidence="16">Acyl-coenzyme A thioesterase 13</fullName>
    </recommendedName>
    <alternativeName>
        <fullName evidence="17">Hotdog-fold thioesterase superfamily member 2</fullName>
    </alternativeName>
    <alternativeName>
        <fullName evidence="18">Thioesterase superfamily member 2</fullName>
    </alternativeName>
</protein>
<dbReference type="SUPFAM" id="SSF54637">
    <property type="entry name" value="Thioesterase/thiol ester dehydrase-isomerase"/>
    <property type="match status" value="1"/>
</dbReference>